<dbReference type="InterPro" id="IPR041492">
    <property type="entry name" value="HAD_2"/>
</dbReference>
<organism evidence="4 5">
    <name type="scientific">Bacillus amyloliquefaciens (strain ATCC 23350 / DSM 7 / BCRC 11601 / CCUG 28519 / NBRC 15535 / NRRL B-14393 / F)</name>
    <dbReference type="NCBI Taxonomy" id="692420"/>
    <lineage>
        <taxon>Bacteria</taxon>
        <taxon>Bacillati</taxon>
        <taxon>Bacillota</taxon>
        <taxon>Bacilli</taxon>
        <taxon>Bacillales</taxon>
        <taxon>Bacillaceae</taxon>
        <taxon>Bacillus</taxon>
        <taxon>Bacillus amyloliquefaciens group</taxon>
    </lineage>
</organism>
<dbReference type="SUPFAM" id="SSF56784">
    <property type="entry name" value="HAD-like"/>
    <property type="match status" value="1"/>
</dbReference>
<dbReference type="NCBIfam" id="TIGR01549">
    <property type="entry name" value="HAD-SF-IA-v1"/>
    <property type="match status" value="1"/>
</dbReference>
<dbReference type="GO" id="GO:0008967">
    <property type="term" value="F:phosphoglycolate phosphatase activity"/>
    <property type="evidence" value="ECO:0007669"/>
    <property type="project" value="UniProtKB-EC"/>
</dbReference>
<proteinExistence type="inferred from homology"/>
<evidence type="ECO:0000256" key="1">
    <source>
        <dbReference type="ARBA" id="ARBA00006171"/>
    </source>
</evidence>
<dbReference type="SFLD" id="SFLDG01135">
    <property type="entry name" value="C1.5.6:_HAD__Beta-PGM__Phospha"/>
    <property type="match status" value="1"/>
</dbReference>
<dbReference type="SFLD" id="SFLDS00003">
    <property type="entry name" value="Haloacid_Dehalogenase"/>
    <property type="match status" value="1"/>
</dbReference>
<dbReference type="EMBL" id="FN597644">
    <property type="protein sequence ID" value="CBI42146.1"/>
    <property type="molecule type" value="Genomic_DNA"/>
</dbReference>
<dbReference type="NCBIfam" id="TIGR01509">
    <property type="entry name" value="HAD-SF-IA-v3"/>
    <property type="match status" value="1"/>
</dbReference>
<dbReference type="FunFam" id="3.40.50.1000:FF:000036">
    <property type="entry name" value="HAD family hydrolase"/>
    <property type="match status" value="1"/>
</dbReference>
<gene>
    <name evidence="4" type="primary">yhcW</name>
    <name evidence="4" type="ordered locus">BAMF_1020</name>
</gene>
<name>A0A9P1JG92_BACAS</name>
<dbReference type="PANTHER" id="PTHR18901">
    <property type="entry name" value="2-DEOXYGLUCOSE-6-PHOSPHATE PHOSPHATASE 2"/>
    <property type="match status" value="1"/>
</dbReference>
<dbReference type="PANTHER" id="PTHR18901:SF38">
    <property type="entry name" value="PSEUDOURIDINE-5'-PHOSPHATASE"/>
    <property type="match status" value="1"/>
</dbReference>
<evidence type="ECO:0000313" key="5">
    <source>
        <dbReference type="Proteomes" id="UP000006562"/>
    </source>
</evidence>
<dbReference type="EC" id="3.1.3.18" evidence="4"/>
<keyword evidence="2" id="KW-0479">Metal-binding</keyword>
<dbReference type="CDD" id="cd16423">
    <property type="entry name" value="HAD_BPGM-like"/>
    <property type="match status" value="1"/>
</dbReference>
<dbReference type="SFLD" id="SFLDG01129">
    <property type="entry name" value="C1.5:_HAD__Beta-PGM__Phosphata"/>
    <property type="match status" value="1"/>
</dbReference>
<keyword evidence="5" id="KW-1185">Reference proteome</keyword>
<dbReference type="InterPro" id="IPR023198">
    <property type="entry name" value="PGP-like_dom2"/>
</dbReference>
<evidence type="ECO:0000256" key="2">
    <source>
        <dbReference type="ARBA" id="ARBA00022723"/>
    </source>
</evidence>
<sequence>MIKALIFDFDGLILDTETHEYEVLQEMFEEHGSTLPLSVWGKVIGTAAGFKPFAYLEEQLGRKLDHDELTAIRRARFEQRMKTETARPGVEAYLAAAKELGLKVGLASSSDFKWVSGHLKELGLFDEFEVIQTADDVEEVKPNPELYLKAAEHLGVEPSECLAFEDSVNGSIAAKRAGMKCVIVPNKVTGALLFEEYDHRLESMAEMELELLLQRLNNQNEPAGGNSIV</sequence>
<dbReference type="Pfam" id="PF13419">
    <property type="entry name" value="HAD_2"/>
    <property type="match status" value="1"/>
</dbReference>
<comment type="similarity">
    <text evidence="1">Belongs to the HAD-like hydrolase superfamily. CbbY/CbbZ/Gph/YieH family.</text>
</comment>
<dbReference type="GO" id="GO:0046872">
    <property type="term" value="F:metal ion binding"/>
    <property type="evidence" value="ECO:0007669"/>
    <property type="project" value="UniProtKB-KW"/>
</dbReference>
<dbReference type="Gene3D" id="1.10.150.240">
    <property type="entry name" value="Putative phosphatase, domain 2"/>
    <property type="match status" value="1"/>
</dbReference>
<keyword evidence="3 4" id="KW-0378">Hydrolase</keyword>
<dbReference type="AlphaFoldDB" id="A0A9P1JG92"/>
<protein>
    <submittedName>
        <fullName evidence="4">Phosphoglycolate phosphatase</fullName>
        <ecNumber evidence="4">3.1.3.18</ecNumber>
    </submittedName>
</protein>
<dbReference type="Gene3D" id="3.40.50.1000">
    <property type="entry name" value="HAD superfamily/HAD-like"/>
    <property type="match status" value="1"/>
</dbReference>
<reference evidence="5" key="2">
    <citation type="journal article" date="2011" name="J. Biotechnol.">
        <title>Genome sequence of B. amyloliquefaciens type strain DSM7(T) reveals differences to plant-associated B. amyloliquefaciens FZB42.</title>
        <authorList>
            <person name="Ruckert C."/>
            <person name="Blom J."/>
            <person name="Chen X."/>
            <person name="Reva O."/>
            <person name="Borriss R."/>
        </authorList>
    </citation>
    <scope>NUCLEOTIDE SEQUENCE [LARGE SCALE GENOMIC DNA]</scope>
    <source>
        <strain evidence="5">DSM 7</strain>
    </source>
</reference>
<dbReference type="InterPro" id="IPR023214">
    <property type="entry name" value="HAD_sf"/>
</dbReference>
<reference evidence="4 5" key="1">
    <citation type="journal article" date="2011" name="Int. J. Syst. Evol. Microbiol.">
        <title>Relationship of Bacillus amyloliquefaciens clades associated with strains DSM 7T and FZB42T: a proposal for Bacillus amyloliquefaciens subsp. amyloliquefaciens subsp. nov. and Bacillus amyloliquefaciens subsp. plantarum subsp. nov. based on complete genome sequence comparisons.</title>
        <authorList>
            <person name="Borriss R."/>
            <person name="Chen X.H."/>
            <person name="Rueckert C."/>
            <person name="Blom J."/>
            <person name="Becker A."/>
            <person name="Baumgarth B."/>
            <person name="Fan B."/>
            <person name="Pukall R."/>
            <person name="Schumann P."/>
            <person name="Sproer C."/>
            <person name="Junge H."/>
            <person name="Vater J."/>
            <person name="Puhler A."/>
            <person name="Klenk H.P."/>
        </authorList>
    </citation>
    <scope>NUCLEOTIDE SEQUENCE [LARGE SCALE GENOMIC DNA]</scope>
    <source>
        <strain evidence="5">DSM 7</strain>
    </source>
</reference>
<dbReference type="Proteomes" id="UP000006562">
    <property type="component" value="Chromosome"/>
</dbReference>
<dbReference type="RefSeq" id="WP_013351640.1">
    <property type="nucleotide sequence ID" value="NC_014551.1"/>
</dbReference>
<evidence type="ECO:0000256" key="3">
    <source>
        <dbReference type="ARBA" id="ARBA00022801"/>
    </source>
</evidence>
<dbReference type="PRINTS" id="PR00413">
    <property type="entry name" value="HADHALOGNASE"/>
</dbReference>
<accession>A0A9P1JG92</accession>
<dbReference type="KEGG" id="bao:BAMF_1020"/>
<dbReference type="InterPro" id="IPR036412">
    <property type="entry name" value="HAD-like_sf"/>
</dbReference>
<evidence type="ECO:0000313" key="4">
    <source>
        <dbReference type="EMBL" id="CBI42146.1"/>
    </source>
</evidence>
<dbReference type="InterPro" id="IPR006439">
    <property type="entry name" value="HAD-SF_hydro_IA"/>
</dbReference>